<feature type="transmembrane region" description="Helical" evidence="8">
    <location>
        <begin position="259"/>
        <end position="284"/>
    </location>
</feature>
<evidence type="ECO:0000256" key="5">
    <source>
        <dbReference type="ARBA" id="ARBA00022692"/>
    </source>
</evidence>
<sequence>MLNRLQKYSKELLLICTFLIFYGHSINLWGFFHDGYLYAALGKNFPWDSWLIPSQSASQFHEFSHHPPLFFILEGVFFKLFGSSFAAARIFGSLWVLASALITFHFIKKNYNSILASVSSILLLTLPSLMKKSRFPNMDQALLFSYLTCLLIYFEAYRNRSSKTMALSGLFWGLSLLIKGLSGVLILPLVFIHQLMVRKSLRFLLEREIWVAFIVGGLVFSLWPISLFSIGRFDIFLSYLDFQLFSTAISGRGETELNFFLYFFHLLKSAPHICFLTLLSVYLFVKGRIKEFREFYFFNLVCVVSYLLILSCMKFKYSHYLIPIYPFLSILAGFSVYSLVEKNLKRVTISYVAILIISFVVLFPLGVTNKVKRDKEVYEISKLFKSLERVPRNWVIVDNSYSYWAISGLSSYLYGANPYNLNSDEARKKALSLSDTLFVTRGSLMSSELKKSYKPLMSVESDLKFWVPKKSLKRKIE</sequence>
<dbReference type="GO" id="GO:0009103">
    <property type="term" value="P:lipopolysaccharide biosynthetic process"/>
    <property type="evidence" value="ECO:0007669"/>
    <property type="project" value="UniProtKB-ARBA"/>
</dbReference>
<feature type="transmembrane region" description="Helical" evidence="8">
    <location>
        <begin position="88"/>
        <end position="107"/>
    </location>
</feature>
<accession>E1X3W3</accession>
<keyword evidence="11" id="KW-1185">Reference proteome</keyword>
<dbReference type="AlphaFoldDB" id="E1X3W3"/>
<feature type="transmembrane region" description="Helical" evidence="8">
    <location>
        <begin position="209"/>
        <end position="230"/>
    </location>
</feature>
<keyword evidence="2" id="KW-1003">Cell membrane</keyword>
<dbReference type="InterPro" id="IPR038731">
    <property type="entry name" value="RgtA/B/C-like"/>
</dbReference>
<feature type="transmembrane region" description="Helical" evidence="8">
    <location>
        <begin position="347"/>
        <end position="367"/>
    </location>
</feature>
<dbReference type="GO" id="GO:0016763">
    <property type="term" value="F:pentosyltransferase activity"/>
    <property type="evidence" value="ECO:0007669"/>
    <property type="project" value="TreeGrafter"/>
</dbReference>
<comment type="subcellular location">
    <subcellularLocation>
        <location evidence="1">Cell membrane</location>
        <topology evidence="1">Multi-pass membrane protein</topology>
    </subcellularLocation>
</comment>
<organism evidence="10 11">
    <name type="scientific">Halobacteriovorax marinus (strain ATCC BAA-682 / DSM 15412 / SJ)</name>
    <name type="common">Bacteriovorax marinus</name>
    <dbReference type="NCBI Taxonomy" id="862908"/>
    <lineage>
        <taxon>Bacteria</taxon>
        <taxon>Pseudomonadati</taxon>
        <taxon>Bdellovibrionota</taxon>
        <taxon>Bacteriovoracia</taxon>
        <taxon>Bacteriovoracales</taxon>
        <taxon>Halobacteriovoraceae</taxon>
        <taxon>Halobacteriovorax</taxon>
    </lineage>
</organism>
<keyword evidence="4 10" id="KW-0808">Transferase</keyword>
<evidence type="ECO:0000256" key="8">
    <source>
        <dbReference type="SAM" id="Phobius"/>
    </source>
</evidence>
<evidence type="ECO:0000256" key="6">
    <source>
        <dbReference type="ARBA" id="ARBA00022989"/>
    </source>
</evidence>
<evidence type="ECO:0000256" key="1">
    <source>
        <dbReference type="ARBA" id="ARBA00004651"/>
    </source>
</evidence>
<dbReference type="OrthoDB" id="9775035at2"/>
<protein>
    <submittedName>
        <fullName evidence="10">4-amino-4-deoxy-l-arabinose lipid A transferase</fullName>
    </submittedName>
</protein>
<name>E1X3W3_HALMS</name>
<reference evidence="11" key="1">
    <citation type="journal article" date="2013" name="ISME J.">
        <title>A small predatory core genome in the divergent marine Bacteriovorax marinus SJ and the terrestrial Bdellovibrio bacteriovorus.</title>
        <authorList>
            <person name="Crossman L.C."/>
            <person name="Chen H."/>
            <person name="Cerdeno-Tarraga A.M."/>
            <person name="Brooks K."/>
            <person name="Quail M.A."/>
            <person name="Pineiro S.A."/>
            <person name="Hobley L."/>
            <person name="Sockett R.E."/>
            <person name="Bentley S.D."/>
            <person name="Parkhill J."/>
            <person name="Williams H.N."/>
            <person name="Stine O.C."/>
        </authorList>
    </citation>
    <scope>NUCLEOTIDE SEQUENCE [LARGE SCALE GENOMIC DNA]</scope>
    <source>
        <strain evidence="11">ATCC BAA-682 / DSM 15412 / SJ</strain>
    </source>
</reference>
<feature type="transmembrane region" description="Helical" evidence="8">
    <location>
        <begin position="12"/>
        <end position="32"/>
    </location>
</feature>
<evidence type="ECO:0000259" key="9">
    <source>
        <dbReference type="Pfam" id="PF13231"/>
    </source>
</evidence>
<dbReference type="HOGENOM" id="CLU_572085_0_0_7"/>
<dbReference type="Proteomes" id="UP000008963">
    <property type="component" value="Chromosome"/>
</dbReference>
<feature type="domain" description="Glycosyltransferase RgtA/B/C/D-like" evidence="9">
    <location>
        <begin position="65"/>
        <end position="221"/>
    </location>
</feature>
<evidence type="ECO:0000256" key="2">
    <source>
        <dbReference type="ARBA" id="ARBA00022475"/>
    </source>
</evidence>
<keyword evidence="5 8" id="KW-0812">Transmembrane</keyword>
<dbReference type="STRING" id="862908.BMS_0385"/>
<evidence type="ECO:0000256" key="7">
    <source>
        <dbReference type="ARBA" id="ARBA00023136"/>
    </source>
</evidence>
<feature type="transmembrane region" description="Helical" evidence="8">
    <location>
        <begin position="296"/>
        <end position="316"/>
    </location>
</feature>
<gene>
    <name evidence="10" type="ordered locus">BMS_0385</name>
</gene>
<dbReference type="Pfam" id="PF13231">
    <property type="entry name" value="PMT_2"/>
    <property type="match status" value="1"/>
</dbReference>
<dbReference type="RefSeq" id="WP_014243091.1">
    <property type="nucleotide sequence ID" value="NC_016620.1"/>
</dbReference>
<keyword evidence="6 8" id="KW-1133">Transmembrane helix</keyword>
<dbReference type="PANTHER" id="PTHR33908:SF11">
    <property type="entry name" value="MEMBRANE PROTEIN"/>
    <property type="match status" value="1"/>
</dbReference>
<evidence type="ECO:0000256" key="3">
    <source>
        <dbReference type="ARBA" id="ARBA00022676"/>
    </source>
</evidence>
<dbReference type="PATRIC" id="fig|862908.3.peg.368"/>
<dbReference type="eggNOG" id="COG1807">
    <property type="taxonomic scope" value="Bacteria"/>
</dbReference>
<dbReference type="EMBL" id="FQ312005">
    <property type="protein sequence ID" value="CBW25303.1"/>
    <property type="molecule type" value="Genomic_DNA"/>
</dbReference>
<evidence type="ECO:0000256" key="4">
    <source>
        <dbReference type="ARBA" id="ARBA00022679"/>
    </source>
</evidence>
<feature type="transmembrane region" description="Helical" evidence="8">
    <location>
        <begin position="170"/>
        <end position="197"/>
    </location>
</feature>
<keyword evidence="3" id="KW-0328">Glycosyltransferase</keyword>
<feature type="transmembrane region" description="Helical" evidence="8">
    <location>
        <begin position="141"/>
        <end position="158"/>
    </location>
</feature>
<dbReference type="InterPro" id="IPR050297">
    <property type="entry name" value="LipidA_mod_glycosyltrf_83"/>
</dbReference>
<dbReference type="PANTHER" id="PTHR33908">
    <property type="entry name" value="MANNOSYLTRANSFERASE YKCB-RELATED"/>
    <property type="match status" value="1"/>
</dbReference>
<feature type="transmembrane region" description="Helical" evidence="8">
    <location>
        <begin position="322"/>
        <end position="340"/>
    </location>
</feature>
<evidence type="ECO:0000313" key="10">
    <source>
        <dbReference type="EMBL" id="CBW25303.1"/>
    </source>
</evidence>
<keyword evidence="7 8" id="KW-0472">Membrane</keyword>
<evidence type="ECO:0000313" key="11">
    <source>
        <dbReference type="Proteomes" id="UP000008963"/>
    </source>
</evidence>
<dbReference type="GO" id="GO:0005886">
    <property type="term" value="C:plasma membrane"/>
    <property type="evidence" value="ECO:0007669"/>
    <property type="project" value="UniProtKB-SubCell"/>
</dbReference>
<dbReference type="CAZy" id="GT83">
    <property type="family name" value="Glycosyltransferase Family 83"/>
</dbReference>
<proteinExistence type="predicted"/>
<dbReference type="KEGG" id="bmx:BMS_0385"/>